<feature type="signal peptide" evidence="1">
    <location>
        <begin position="1"/>
        <end position="24"/>
    </location>
</feature>
<evidence type="ECO:0000256" key="1">
    <source>
        <dbReference type="SAM" id="SignalP"/>
    </source>
</evidence>
<proteinExistence type="predicted"/>
<comment type="caution">
    <text evidence="2">The sequence shown here is derived from an EMBL/GenBank/DDBJ whole genome shotgun (WGS) entry which is preliminary data.</text>
</comment>
<gene>
    <name evidence="2" type="ORF">BN848_0126450</name>
</gene>
<evidence type="ECO:0000313" key="2">
    <source>
        <dbReference type="EMBL" id="CEG03257.1"/>
    </source>
</evidence>
<feature type="chain" id="PRO_5001923721" evidence="1">
    <location>
        <begin position="25"/>
        <end position="227"/>
    </location>
</feature>
<reference evidence="2" key="1">
    <citation type="submission" date="2013-05" db="EMBL/GenBank/DDBJ databases">
        <title>Draft genome sequences of six wheat associated Fusarium spp. isolates.</title>
        <authorList>
            <person name="Moolhuijzen P.M."/>
            <person name="Manners J.M."/>
            <person name="Wilcox S."/>
            <person name="Bellgard M.I."/>
            <person name="Gardiner D.M."/>
        </authorList>
    </citation>
    <scope>NUCLEOTIDE SEQUENCE</scope>
    <source>
        <strain evidence="2">CS3487</strain>
        <strain evidence="2">CS3487</strain>
    </source>
</reference>
<organism evidence="2">
    <name type="scientific">Fusarium pseudograminearum CS3487</name>
    <dbReference type="NCBI Taxonomy" id="1318458"/>
    <lineage>
        <taxon>Eukaryota</taxon>
        <taxon>Fungi</taxon>
        <taxon>Dikarya</taxon>
        <taxon>Ascomycota</taxon>
        <taxon>Pezizomycotina</taxon>
        <taxon>Sordariomycetes</taxon>
        <taxon>Hypocreomycetidae</taxon>
        <taxon>Hypocreales</taxon>
        <taxon>Nectriaceae</taxon>
        <taxon>Fusarium</taxon>
    </lineage>
</organism>
<sequence length="227" mass="25141">MLGHFKSVVTAYLALTVTVQPSVAAPGAHPDTAQVLSQDALERSQASDSIKYGQCYQIKNKDGQDLGHLPAVPDWNYLGFGSNVKAAHFKVCQNLGHCKDPNRSGQELYTGARFWLFDVAGNAYSPRGEFVAANSPPFHSNKNMYPGGLGYRYYVNFWVDNDCTDSDNRASRRCNVKLHIDNLRDDKGLVIEGDALKTTTNDNSIIVSFQEVACPDTKILEEQNYDL</sequence>
<accession>A0A096PEK2</accession>
<name>A0A096PEK2_FUSPS</name>
<protein>
    <submittedName>
        <fullName evidence="2">WGS project CBME000000000 data, contig CS3487_c002267</fullName>
    </submittedName>
</protein>
<keyword evidence="1" id="KW-0732">Signal</keyword>
<dbReference type="EMBL" id="CBME010002260">
    <property type="protein sequence ID" value="CEG03257.1"/>
    <property type="molecule type" value="Genomic_DNA"/>
</dbReference>
<dbReference type="AlphaFoldDB" id="A0A096PEK2"/>